<dbReference type="InterPro" id="IPR028002">
    <property type="entry name" value="Myb_DNA-bind_5"/>
</dbReference>
<dbReference type="Proteomes" id="UP000322000">
    <property type="component" value="Chromosome 6"/>
</dbReference>
<evidence type="ECO:0000259" key="6">
    <source>
        <dbReference type="PROSITE" id="PS50090"/>
    </source>
</evidence>
<organism evidence="7 8">
    <name type="scientific">Trichoplusia ni</name>
    <name type="common">Cabbage looper</name>
    <dbReference type="NCBI Taxonomy" id="7111"/>
    <lineage>
        <taxon>Eukaryota</taxon>
        <taxon>Metazoa</taxon>
        <taxon>Ecdysozoa</taxon>
        <taxon>Arthropoda</taxon>
        <taxon>Hexapoda</taxon>
        <taxon>Insecta</taxon>
        <taxon>Pterygota</taxon>
        <taxon>Neoptera</taxon>
        <taxon>Endopterygota</taxon>
        <taxon>Lepidoptera</taxon>
        <taxon>Glossata</taxon>
        <taxon>Ditrysia</taxon>
        <taxon>Noctuoidea</taxon>
        <taxon>Noctuidae</taxon>
        <taxon>Plusiinae</taxon>
        <taxon>Trichoplusia</taxon>
    </lineage>
</organism>
<evidence type="ECO:0000256" key="1">
    <source>
        <dbReference type="ARBA" id="ARBA00011764"/>
    </source>
</evidence>
<dbReference type="AlphaFoldDB" id="A0A7E5VLD1"/>
<comment type="subunit">
    <text evidence="1">Self-associates forming complexes of several hundred monomers.</text>
</comment>
<dbReference type="Pfam" id="PF13873">
    <property type="entry name" value="Myb_DNA-bind_5"/>
    <property type="match status" value="1"/>
</dbReference>
<dbReference type="OrthoDB" id="3066195at2759"/>
<evidence type="ECO:0000256" key="5">
    <source>
        <dbReference type="ARBA" id="ARBA00025466"/>
    </source>
</evidence>
<dbReference type="KEGG" id="tnl:113494814"/>
<gene>
    <name evidence="8" type="primary">LOC113494814</name>
</gene>
<dbReference type="PANTHER" id="PTHR21411:SF0">
    <property type="entry name" value="REGULATORY PROTEIN ZESTE"/>
    <property type="match status" value="1"/>
</dbReference>
<evidence type="ECO:0000313" key="7">
    <source>
        <dbReference type="Proteomes" id="UP000322000"/>
    </source>
</evidence>
<keyword evidence="3" id="KW-0805">Transcription regulation</keyword>
<feature type="domain" description="Myb-like" evidence="6">
    <location>
        <begin position="4"/>
        <end position="77"/>
    </location>
</feature>
<name>A0A7E5VLD1_TRINI</name>
<proteinExistence type="predicted"/>
<dbReference type="PROSITE" id="PS50090">
    <property type="entry name" value="MYB_LIKE"/>
    <property type="match status" value="1"/>
</dbReference>
<keyword evidence="4" id="KW-0804">Transcription</keyword>
<dbReference type="PANTHER" id="PTHR21411">
    <property type="entry name" value="APONTIC"/>
    <property type="match status" value="1"/>
</dbReference>
<protein>
    <recommendedName>
        <fullName evidence="2">Regulatory protein zeste</fullName>
    </recommendedName>
</protein>
<evidence type="ECO:0000313" key="8">
    <source>
        <dbReference type="RefSeq" id="XP_026729099.1"/>
    </source>
</evidence>
<reference evidence="8" key="1">
    <citation type="submission" date="2025-08" db="UniProtKB">
        <authorList>
            <consortium name="RefSeq"/>
        </authorList>
    </citation>
    <scope>IDENTIFICATION</scope>
</reference>
<accession>A0A7E5VLD1</accession>
<dbReference type="InParanoid" id="A0A7E5VLD1"/>
<dbReference type="InterPro" id="IPR001005">
    <property type="entry name" value="SANT/Myb"/>
</dbReference>
<evidence type="ECO:0000256" key="4">
    <source>
        <dbReference type="ARBA" id="ARBA00023163"/>
    </source>
</evidence>
<sequence>MANYKRKRSANWMASEKTQLVDLVTEHFHVIENKRTDGVSMKQKLAEWTTISNKYNSQTTLSHRTAENLKSQWESLKKATKKEASFKRMHLIKTGKCMLQNFYGNCIYKSTKTCFFLGGGPSRPKNDDPLQERILGLITPSAVGLHNPYDKDNVNVTENITESFSAEAHKKDELLHTIPGPEVQTKSTHHVDTNETMNNVDWGDYTPNCLKTPVSEQFKPSGKKRPYSGKRLEWMSKRRPQLTRASLENLQELKGKAINVQIEHAANEREEAKKLFEIQMDIQQEILKQEKIKTRLLLLELRQKKRK</sequence>
<dbReference type="RefSeq" id="XP_026729099.1">
    <property type="nucleotide sequence ID" value="XM_026873298.1"/>
</dbReference>
<dbReference type="FunCoup" id="A0A7E5VLD1">
    <property type="interactions" value="1"/>
</dbReference>
<evidence type="ECO:0000256" key="2">
    <source>
        <dbReference type="ARBA" id="ARBA00016807"/>
    </source>
</evidence>
<evidence type="ECO:0000256" key="3">
    <source>
        <dbReference type="ARBA" id="ARBA00023015"/>
    </source>
</evidence>
<keyword evidence="7" id="KW-1185">Reference proteome</keyword>
<dbReference type="GeneID" id="113494814"/>
<comment type="function">
    <text evidence="5">Involved in transvection phenomena (= synapsis-dependent gene expression), where the synaptic pairing of chromosomes carrying genes with which zeste interacts influences the expression of these genes. Zeste binds to DNA and stimulates transcription from a nearby promoter.</text>
</comment>